<dbReference type="PANTHER" id="PTHR43591:SF24">
    <property type="entry name" value="2-METHOXY-6-POLYPRENYL-1,4-BENZOQUINOL METHYLASE, MITOCHONDRIAL"/>
    <property type="match status" value="1"/>
</dbReference>
<dbReference type="STRING" id="797277.SAMN05216198_3503"/>
<gene>
    <name evidence="1" type="ORF">SAMN05216198_3503</name>
</gene>
<protein>
    <submittedName>
        <fullName evidence="1">UbiE/COQ5 methyltransferase family protein</fullName>
    </submittedName>
</protein>
<reference evidence="2" key="1">
    <citation type="submission" date="2016-10" db="EMBL/GenBank/DDBJ databases">
        <authorList>
            <person name="Varghese N."/>
            <person name="Submissions S."/>
        </authorList>
    </citation>
    <scope>NUCLEOTIDE SEQUENCE [LARGE SCALE GENOMIC DNA]</scope>
    <source>
        <strain evidence="2">2SM5</strain>
    </source>
</reference>
<dbReference type="PANTHER" id="PTHR43591">
    <property type="entry name" value="METHYLTRANSFERASE"/>
    <property type="match status" value="1"/>
</dbReference>
<dbReference type="GO" id="GO:0032259">
    <property type="term" value="P:methylation"/>
    <property type="evidence" value="ECO:0007669"/>
    <property type="project" value="UniProtKB-KW"/>
</dbReference>
<dbReference type="EMBL" id="LT629748">
    <property type="protein sequence ID" value="SDT04621.1"/>
    <property type="molecule type" value="Genomic_DNA"/>
</dbReference>
<accession>A0A1H1X6C4</accession>
<sequence>MDRQFQPNLGPAEVYERYLSRNIADPWARVLLDLVSPQPGDHVLDLACGTGSVARQVAPLAGEDGRVVAVDINPDMLKVGSKQQIPDGAAIIWHSGDATQLDLPDNEFDIIFCQQGFQFFPDQPAAVLEMRRVLRSGGKVVVSVWQSLNQQPLFQILFSSISKHLDVPVADLDIAFSLGNEETLHQLFSTQFKDVQVAAITLPVRIPEPEKFVQISILGAATSIPSFANMDATSRLALIEKVTSDTLAAVQGFAEGGVLVFDMSTHIVVLS</sequence>
<organism evidence="1 2">
    <name type="scientific">Halopseudomonas litoralis</name>
    <dbReference type="NCBI Taxonomy" id="797277"/>
    <lineage>
        <taxon>Bacteria</taxon>
        <taxon>Pseudomonadati</taxon>
        <taxon>Pseudomonadota</taxon>
        <taxon>Gammaproteobacteria</taxon>
        <taxon>Pseudomonadales</taxon>
        <taxon>Pseudomonadaceae</taxon>
        <taxon>Halopseudomonas</taxon>
    </lineage>
</organism>
<keyword evidence="1" id="KW-0808">Transferase</keyword>
<dbReference type="SUPFAM" id="SSF53335">
    <property type="entry name" value="S-adenosyl-L-methionine-dependent methyltransferases"/>
    <property type="match status" value="1"/>
</dbReference>
<name>A0A1H1X6C4_9GAMM</name>
<dbReference type="InterPro" id="IPR029063">
    <property type="entry name" value="SAM-dependent_MTases_sf"/>
</dbReference>
<dbReference type="Pfam" id="PF01209">
    <property type="entry name" value="Ubie_methyltran"/>
    <property type="match status" value="1"/>
</dbReference>
<dbReference type="CDD" id="cd02440">
    <property type="entry name" value="AdoMet_MTases"/>
    <property type="match status" value="1"/>
</dbReference>
<keyword evidence="2" id="KW-1185">Reference proteome</keyword>
<evidence type="ECO:0000313" key="2">
    <source>
        <dbReference type="Proteomes" id="UP000243426"/>
    </source>
</evidence>
<dbReference type="Proteomes" id="UP000243426">
    <property type="component" value="Chromosome I"/>
</dbReference>
<dbReference type="AlphaFoldDB" id="A0A1H1X6C4"/>
<evidence type="ECO:0000313" key="1">
    <source>
        <dbReference type="EMBL" id="SDT04621.1"/>
    </source>
</evidence>
<proteinExistence type="predicted"/>
<dbReference type="OrthoDB" id="9797252at2"/>
<dbReference type="GO" id="GO:0008168">
    <property type="term" value="F:methyltransferase activity"/>
    <property type="evidence" value="ECO:0007669"/>
    <property type="project" value="UniProtKB-KW"/>
</dbReference>
<dbReference type="Gene3D" id="3.40.50.150">
    <property type="entry name" value="Vaccinia Virus protein VP39"/>
    <property type="match status" value="1"/>
</dbReference>
<keyword evidence="1" id="KW-0489">Methyltransferase</keyword>